<comment type="caution">
    <text evidence="2">The sequence shown here is derived from an EMBL/GenBank/DDBJ whole genome shotgun (WGS) entry which is preliminary data.</text>
</comment>
<organism evidence="2 3">
    <name type="scientific">Tigheibacillus halophilus</name>
    <dbReference type="NCBI Taxonomy" id="361280"/>
    <lineage>
        <taxon>Bacteria</taxon>
        <taxon>Bacillati</taxon>
        <taxon>Bacillota</taxon>
        <taxon>Bacilli</taxon>
        <taxon>Bacillales</taxon>
        <taxon>Bacillaceae</taxon>
        <taxon>Tigheibacillus</taxon>
    </lineage>
</organism>
<dbReference type="InterPro" id="IPR004995">
    <property type="entry name" value="Spore_Ger"/>
</dbReference>
<evidence type="ECO:0000313" key="3">
    <source>
        <dbReference type="Proteomes" id="UP001281447"/>
    </source>
</evidence>
<dbReference type="Proteomes" id="UP001281447">
    <property type="component" value="Unassembled WGS sequence"/>
</dbReference>
<keyword evidence="3" id="KW-1185">Reference proteome</keyword>
<accession>A0ABU5C9P1</accession>
<gene>
    <name evidence="2" type="ORF">RWE15_15525</name>
</gene>
<dbReference type="EMBL" id="JAWDIP010000003">
    <property type="protein sequence ID" value="MDY0395576.1"/>
    <property type="molecule type" value="Genomic_DNA"/>
</dbReference>
<protein>
    <submittedName>
        <fullName evidence="2">Spore germination protein</fullName>
    </submittedName>
</protein>
<sequence length="59" mass="6611">MVNIHIVNLRSVGVPYSAPFGPFFPKDWKDLVVRAPIPTINQRPVYMQTKDKKSGNKGG</sequence>
<reference evidence="2 3" key="1">
    <citation type="submission" date="2023-10" db="EMBL/GenBank/DDBJ databases">
        <title>Virgibacillus halophilus 5B73C genome.</title>
        <authorList>
            <person name="Miliotis G."/>
            <person name="Sengupta P."/>
            <person name="Hameed A."/>
            <person name="Chuvochina M."/>
            <person name="Mcdonagh F."/>
            <person name="Simpson A.C."/>
            <person name="Singh N.K."/>
            <person name="Rekha P.D."/>
            <person name="Raman K."/>
            <person name="Hugenholtz P."/>
            <person name="Venkateswaran K."/>
        </authorList>
    </citation>
    <scope>NUCLEOTIDE SEQUENCE [LARGE SCALE GENOMIC DNA]</scope>
    <source>
        <strain evidence="2 3">5B73C</strain>
    </source>
</reference>
<name>A0ABU5C9P1_9BACI</name>
<evidence type="ECO:0000313" key="2">
    <source>
        <dbReference type="EMBL" id="MDY0395576.1"/>
    </source>
</evidence>
<evidence type="ECO:0000256" key="1">
    <source>
        <dbReference type="ARBA" id="ARBA00023136"/>
    </source>
</evidence>
<proteinExistence type="predicted"/>
<keyword evidence="1" id="KW-0472">Membrane</keyword>
<dbReference type="Pfam" id="PF03323">
    <property type="entry name" value="GerA"/>
    <property type="match status" value="1"/>
</dbReference>